<evidence type="ECO:0000313" key="3">
    <source>
        <dbReference type="Proteomes" id="UP000638648"/>
    </source>
</evidence>
<accession>A0A927MPR0</accession>
<dbReference type="EMBL" id="JADBEM010000001">
    <property type="protein sequence ID" value="MBE1603922.1"/>
    <property type="molecule type" value="Genomic_DNA"/>
</dbReference>
<keyword evidence="3" id="KW-1185">Reference proteome</keyword>
<dbReference type="AlphaFoldDB" id="A0A927MPR0"/>
<dbReference type="Proteomes" id="UP000638648">
    <property type="component" value="Unassembled WGS sequence"/>
</dbReference>
<dbReference type="SUPFAM" id="SSF51735">
    <property type="entry name" value="NAD(P)-binding Rossmann-fold domains"/>
    <property type="match status" value="1"/>
</dbReference>
<organism evidence="2 3">
    <name type="scientific">Actinopolymorpha pittospori</name>
    <dbReference type="NCBI Taxonomy" id="648752"/>
    <lineage>
        <taxon>Bacteria</taxon>
        <taxon>Bacillati</taxon>
        <taxon>Actinomycetota</taxon>
        <taxon>Actinomycetes</taxon>
        <taxon>Propionibacteriales</taxon>
        <taxon>Actinopolymorphaceae</taxon>
        <taxon>Actinopolymorpha</taxon>
    </lineage>
</organism>
<protein>
    <recommendedName>
        <fullName evidence="4">Zinc-binding dehydrogenase</fullName>
    </recommendedName>
</protein>
<evidence type="ECO:0000313" key="2">
    <source>
        <dbReference type="EMBL" id="MBE1603922.1"/>
    </source>
</evidence>
<reference evidence="2" key="1">
    <citation type="submission" date="2020-10" db="EMBL/GenBank/DDBJ databases">
        <title>Sequencing the genomes of 1000 actinobacteria strains.</title>
        <authorList>
            <person name="Klenk H.-P."/>
        </authorList>
    </citation>
    <scope>NUCLEOTIDE SEQUENCE</scope>
    <source>
        <strain evidence="2">DSM 45354</strain>
    </source>
</reference>
<name>A0A927MPR0_9ACTN</name>
<dbReference type="Gene3D" id="3.40.50.720">
    <property type="entry name" value="NAD(P)-binding Rossmann-like Domain"/>
    <property type="match status" value="1"/>
</dbReference>
<comment type="caution">
    <text evidence="2">The sequence shown here is derived from an EMBL/GenBank/DDBJ whole genome shotgun (WGS) entry which is preliminary data.</text>
</comment>
<evidence type="ECO:0008006" key="4">
    <source>
        <dbReference type="Google" id="ProtNLM"/>
    </source>
</evidence>
<dbReference type="InterPro" id="IPR036291">
    <property type="entry name" value="NAD(P)-bd_dom_sf"/>
</dbReference>
<gene>
    <name evidence="2" type="ORF">HEB94_000770</name>
</gene>
<feature type="region of interest" description="Disordered" evidence="1">
    <location>
        <begin position="43"/>
        <end position="74"/>
    </location>
</feature>
<proteinExistence type="predicted"/>
<evidence type="ECO:0000256" key="1">
    <source>
        <dbReference type="SAM" id="MobiDB-lite"/>
    </source>
</evidence>
<feature type="compositionally biased region" description="Polar residues" evidence="1">
    <location>
        <begin position="54"/>
        <end position="68"/>
    </location>
</feature>
<sequence length="106" mass="10608">MLRLATGEDLLVVGASGGVGSMAIQLGVAMGARVTAVASQVNHSFARPPPTPSRAVTTSTSPSCTGNAGSPAAAGPLEVVRPEVHSCVRGQASTNNPRWRMSPATG</sequence>